<keyword evidence="2" id="KW-0645">Protease</keyword>
<dbReference type="GO" id="GO:0006508">
    <property type="term" value="P:proteolysis"/>
    <property type="evidence" value="ECO:0007669"/>
    <property type="project" value="UniProtKB-KW"/>
</dbReference>
<keyword evidence="5" id="KW-0325">Glycoprotein</keyword>
<accession>A0A9J6BFP5</accession>
<evidence type="ECO:0000256" key="1">
    <source>
        <dbReference type="ARBA" id="ARBA00011079"/>
    </source>
</evidence>
<dbReference type="PANTHER" id="PTHR11010:SF5">
    <property type="entry name" value="RE36938P-RELATED"/>
    <property type="match status" value="1"/>
</dbReference>
<dbReference type="Proteomes" id="UP001107558">
    <property type="component" value="Chromosome 4"/>
</dbReference>
<comment type="similarity">
    <text evidence="1">Belongs to the peptidase S28 family.</text>
</comment>
<dbReference type="InterPro" id="IPR042269">
    <property type="entry name" value="Ser_carbopepase_S28_SKS"/>
</dbReference>
<dbReference type="OrthoDB" id="1735038at2759"/>
<evidence type="ECO:0000256" key="2">
    <source>
        <dbReference type="ARBA" id="ARBA00022670"/>
    </source>
</evidence>
<dbReference type="GO" id="GO:0008239">
    <property type="term" value="F:dipeptidyl-peptidase activity"/>
    <property type="evidence" value="ECO:0007669"/>
    <property type="project" value="TreeGrafter"/>
</dbReference>
<evidence type="ECO:0000256" key="6">
    <source>
        <dbReference type="SAM" id="SignalP"/>
    </source>
</evidence>
<keyword evidence="3 6" id="KW-0732">Signal</keyword>
<comment type="caution">
    <text evidence="7">The sequence shown here is derived from an EMBL/GenBank/DDBJ whole genome shotgun (WGS) entry which is preliminary data.</text>
</comment>
<gene>
    <name evidence="7" type="ORF">PVAND_016641</name>
</gene>
<keyword evidence="4" id="KW-0378">Hydrolase</keyword>
<dbReference type="GO" id="GO:0070008">
    <property type="term" value="F:serine-type exopeptidase activity"/>
    <property type="evidence" value="ECO:0007669"/>
    <property type="project" value="InterPro"/>
</dbReference>
<dbReference type="Gene3D" id="1.20.120.980">
    <property type="entry name" value="Serine carboxypeptidase S28, SKS domain"/>
    <property type="match status" value="1"/>
</dbReference>
<feature type="chain" id="PRO_5039928900" evidence="6">
    <location>
        <begin position="17"/>
        <end position="491"/>
    </location>
</feature>
<name>A0A9J6BFP5_POLVA</name>
<feature type="signal peptide" evidence="6">
    <location>
        <begin position="1"/>
        <end position="16"/>
    </location>
</feature>
<organism evidence="7 8">
    <name type="scientific">Polypedilum vanderplanki</name>
    <name type="common">Sleeping chironomid midge</name>
    <dbReference type="NCBI Taxonomy" id="319348"/>
    <lineage>
        <taxon>Eukaryota</taxon>
        <taxon>Metazoa</taxon>
        <taxon>Ecdysozoa</taxon>
        <taxon>Arthropoda</taxon>
        <taxon>Hexapoda</taxon>
        <taxon>Insecta</taxon>
        <taxon>Pterygota</taxon>
        <taxon>Neoptera</taxon>
        <taxon>Endopterygota</taxon>
        <taxon>Diptera</taxon>
        <taxon>Nematocera</taxon>
        <taxon>Chironomoidea</taxon>
        <taxon>Chironomidae</taxon>
        <taxon>Chironominae</taxon>
        <taxon>Polypedilum</taxon>
        <taxon>Polypedilum</taxon>
    </lineage>
</organism>
<dbReference type="AlphaFoldDB" id="A0A9J6BFP5"/>
<evidence type="ECO:0000256" key="4">
    <source>
        <dbReference type="ARBA" id="ARBA00022801"/>
    </source>
</evidence>
<protein>
    <submittedName>
        <fullName evidence="7">Uncharacterized protein</fullName>
    </submittedName>
</protein>
<dbReference type="SUPFAM" id="SSF53474">
    <property type="entry name" value="alpha/beta-Hydrolases"/>
    <property type="match status" value="1"/>
</dbReference>
<evidence type="ECO:0000313" key="7">
    <source>
        <dbReference type="EMBL" id="KAG5668713.1"/>
    </source>
</evidence>
<dbReference type="Pfam" id="PF05577">
    <property type="entry name" value="Peptidase_S28"/>
    <property type="match status" value="1"/>
</dbReference>
<reference evidence="7" key="1">
    <citation type="submission" date="2021-03" db="EMBL/GenBank/DDBJ databases">
        <title>Chromosome level genome of the anhydrobiotic midge Polypedilum vanderplanki.</title>
        <authorList>
            <person name="Yoshida Y."/>
            <person name="Kikawada T."/>
            <person name="Gusev O."/>
        </authorList>
    </citation>
    <scope>NUCLEOTIDE SEQUENCE</scope>
    <source>
        <strain evidence="7">NIAS01</strain>
        <tissue evidence="7">Whole body or cell culture</tissue>
    </source>
</reference>
<proteinExistence type="inferred from homology"/>
<dbReference type="Gene3D" id="3.40.50.1820">
    <property type="entry name" value="alpha/beta hydrolase"/>
    <property type="match status" value="1"/>
</dbReference>
<evidence type="ECO:0000256" key="5">
    <source>
        <dbReference type="ARBA" id="ARBA00023180"/>
    </source>
</evidence>
<sequence>MKFLIFTILFLPFINSIEIPLSKTTIIDIILRNRLPKPTINKEIPQNSSVTEHWIQQRVNHFDPQNTQTFNQRYFINDEFFQPDGPIIFYLHETPYEQGQAKYYLTSGPVHDLANEFNGVIVLPHHRYFDESVVFEELTIENLRFLTVNQALEDLAHLIFNLRSSDSRYLNSSVILVGWDYGASLAIWFSQRYPHLVTGIWASGARLNPQIGHDEPVHYVENVMRRGGEECFARIENGFRQFEEMFANNQSNILRRKFNFCFPLPYTHGDFDIEYFYEIMVTVFYAYAQVYDGFYLDIVCNQLLNVPVENDWEAIGYLYGLLNIPPPLCYPNSVEYQFDYVQELGNTASSEYGFAYAFTYFECANFGFFLNSGNGTSIFGSRFTKEFFAHICNVLFGFTEDQMTENFELFNTIHGGRRPLVRNAYFTVGELYAWIDQTIERDAVHSTSFYEIVPNRSLHTELSLSLFSDDFLELKGRIFAAIRRWLGLTTN</sequence>
<dbReference type="PANTHER" id="PTHR11010">
    <property type="entry name" value="PROTEASE S28 PRO-X CARBOXYPEPTIDASE-RELATED"/>
    <property type="match status" value="1"/>
</dbReference>
<dbReference type="InterPro" id="IPR008758">
    <property type="entry name" value="Peptidase_S28"/>
</dbReference>
<dbReference type="EMBL" id="JADBJN010000004">
    <property type="protein sequence ID" value="KAG5668713.1"/>
    <property type="molecule type" value="Genomic_DNA"/>
</dbReference>
<evidence type="ECO:0000313" key="8">
    <source>
        <dbReference type="Proteomes" id="UP001107558"/>
    </source>
</evidence>
<keyword evidence="8" id="KW-1185">Reference proteome</keyword>
<dbReference type="InterPro" id="IPR029058">
    <property type="entry name" value="AB_hydrolase_fold"/>
</dbReference>
<evidence type="ECO:0000256" key="3">
    <source>
        <dbReference type="ARBA" id="ARBA00022729"/>
    </source>
</evidence>